<name>Q10Z25_TRIEI</name>
<keyword evidence="3" id="KW-0045">Antibiotic biosynthesis</keyword>
<dbReference type="AlphaFoldDB" id="Q10Z25"/>
<dbReference type="HOGENOM" id="CLU_044153_0_0_3"/>
<reference evidence="6" key="1">
    <citation type="submission" date="2006-06" db="EMBL/GenBank/DDBJ databases">
        <title>Complete sequence of Trichodesmium erythraeum IMS101.</title>
        <authorList>
            <consortium name="US DOE Joint Genome Institute"/>
            <person name="Copeland A."/>
            <person name="Lucas S."/>
            <person name="Lapidus A."/>
            <person name="Barry K."/>
            <person name="Detter J.C."/>
            <person name="Glavina del Rio T."/>
            <person name="Hammon N."/>
            <person name="Israni S."/>
            <person name="Dalin E."/>
            <person name="Tice H."/>
            <person name="Pitluck S."/>
            <person name="Kiss H."/>
            <person name="Munk A.C."/>
            <person name="Brettin T."/>
            <person name="Bruce D."/>
            <person name="Han C."/>
            <person name="Tapia R."/>
            <person name="Gilna P."/>
            <person name="Schmutz J."/>
            <person name="Larimer F."/>
            <person name="Land M."/>
            <person name="Hauser L."/>
            <person name="Kyrpides N."/>
            <person name="Kim E."/>
            <person name="Richardson P."/>
        </authorList>
    </citation>
    <scope>NUCLEOTIDE SEQUENCE [LARGE SCALE GENOMIC DNA]</scope>
    <source>
        <strain evidence="6">IMS101</strain>
    </source>
</reference>
<dbReference type="eggNOG" id="COG2175">
    <property type="taxonomic scope" value="Bacteria"/>
</dbReference>
<dbReference type="EMBL" id="CP000393">
    <property type="protein sequence ID" value="ABG52499.1"/>
    <property type="molecule type" value="Genomic_DNA"/>
</dbReference>
<sequence length="365" mass="42894">MKLNQNHKPDKELNESLFLITAKQNCADFDFLIDYLNNHQDEVESALKNYGAVAIRGYEVKTPEQFQQVGLRIFPELQNQYPGGAPRHQITEYVWTASELPSYLTISGHTELSNSPSNQPHYILFFCPQVAKSGGETPVIDMKSVLSDLPEQLQQKCSHTRLVTKFYWVNTQKRLFDVRLWKWPWFRFPKSWKAVFNTEDKSLVEAKCFETGRQTEWLINDDLISCCPMEIVTSHPMTSETLWNGWFPRFHIWGTSIEAWFVAKSQGSFRSWLVFFLLFLITFLQICVEKIIPQQRKYRYLDVVFEDGSDLSFWDVYHIVKSYWKNAELFSWQEGDIVILDNYRMGHGRLPFTGKRKVYIAFSSL</sequence>
<dbReference type="InterPro" id="IPR003819">
    <property type="entry name" value="TauD/TfdA-like"/>
</dbReference>
<keyword evidence="2" id="KW-0560">Oxidoreductase</keyword>
<keyword evidence="4" id="KW-0812">Transmembrane</keyword>
<dbReference type="Pfam" id="PF02668">
    <property type="entry name" value="TauD"/>
    <property type="match status" value="2"/>
</dbReference>
<dbReference type="PANTHER" id="PTHR10696:SF56">
    <property type="entry name" value="TAUD_TFDA-LIKE DOMAIN-CONTAINING PROTEIN"/>
    <property type="match status" value="1"/>
</dbReference>
<gene>
    <name evidence="6" type="ordered locus">Tery_3398</name>
</gene>
<feature type="domain" description="TauD/TfdA-like" evidence="5">
    <location>
        <begin position="325"/>
        <end position="357"/>
    </location>
</feature>
<dbReference type="KEGG" id="ter:Tery_3398"/>
<evidence type="ECO:0000313" key="6">
    <source>
        <dbReference type="EMBL" id="ABG52499.1"/>
    </source>
</evidence>
<accession>Q10Z25</accession>
<protein>
    <recommendedName>
        <fullName evidence="5">TauD/TfdA-like domain-containing protein</fullName>
    </recommendedName>
</protein>
<organism evidence="6">
    <name type="scientific">Trichodesmium erythraeum (strain IMS101)</name>
    <dbReference type="NCBI Taxonomy" id="203124"/>
    <lineage>
        <taxon>Bacteria</taxon>
        <taxon>Bacillati</taxon>
        <taxon>Cyanobacteriota</taxon>
        <taxon>Cyanophyceae</taxon>
        <taxon>Oscillatoriophycideae</taxon>
        <taxon>Oscillatoriales</taxon>
        <taxon>Microcoleaceae</taxon>
        <taxon>Trichodesmium</taxon>
    </lineage>
</organism>
<dbReference type="GO" id="GO:0016491">
    <property type="term" value="F:oxidoreductase activity"/>
    <property type="evidence" value="ECO:0007669"/>
    <property type="project" value="UniProtKB-KW"/>
</dbReference>
<evidence type="ECO:0000259" key="5">
    <source>
        <dbReference type="Pfam" id="PF02668"/>
    </source>
</evidence>
<evidence type="ECO:0000256" key="3">
    <source>
        <dbReference type="ARBA" id="ARBA00023194"/>
    </source>
</evidence>
<evidence type="ECO:0000256" key="1">
    <source>
        <dbReference type="ARBA" id="ARBA00001954"/>
    </source>
</evidence>
<feature type="domain" description="TauD/TfdA-like" evidence="5">
    <location>
        <begin position="34"/>
        <end position="171"/>
    </location>
</feature>
<evidence type="ECO:0000256" key="4">
    <source>
        <dbReference type="SAM" id="Phobius"/>
    </source>
</evidence>
<comment type="cofactor">
    <cofactor evidence="1">
        <name>Fe(2+)</name>
        <dbReference type="ChEBI" id="CHEBI:29033"/>
    </cofactor>
</comment>
<dbReference type="SUPFAM" id="SSF51197">
    <property type="entry name" value="Clavaminate synthase-like"/>
    <property type="match status" value="1"/>
</dbReference>
<dbReference type="Gene3D" id="3.60.130.10">
    <property type="entry name" value="Clavaminate synthase-like"/>
    <property type="match status" value="1"/>
</dbReference>
<proteinExistence type="predicted"/>
<dbReference type="GO" id="GO:0017000">
    <property type="term" value="P:antibiotic biosynthetic process"/>
    <property type="evidence" value="ECO:0007669"/>
    <property type="project" value="UniProtKB-KW"/>
</dbReference>
<keyword evidence="4" id="KW-1133">Transmembrane helix</keyword>
<evidence type="ECO:0000256" key="2">
    <source>
        <dbReference type="ARBA" id="ARBA00023002"/>
    </source>
</evidence>
<dbReference type="RefSeq" id="WP_011612844.1">
    <property type="nucleotide sequence ID" value="NC_008312.1"/>
</dbReference>
<keyword evidence="4" id="KW-0472">Membrane</keyword>
<dbReference type="InterPro" id="IPR050411">
    <property type="entry name" value="AlphaKG_dependent_hydroxylases"/>
</dbReference>
<feature type="transmembrane region" description="Helical" evidence="4">
    <location>
        <begin position="272"/>
        <end position="292"/>
    </location>
</feature>
<dbReference type="InterPro" id="IPR042098">
    <property type="entry name" value="TauD-like_sf"/>
</dbReference>
<dbReference type="OrthoDB" id="9769888at2"/>
<dbReference type="STRING" id="203124.Tery_3398"/>
<dbReference type="PANTHER" id="PTHR10696">
    <property type="entry name" value="GAMMA-BUTYROBETAINE HYDROXYLASE-RELATED"/>
    <property type="match status" value="1"/>
</dbReference>